<accession>X1B054</accession>
<evidence type="ECO:0000313" key="1">
    <source>
        <dbReference type="EMBL" id="GAG88340.1"/>
    </source>
</evidence>
<proteinExistence type="predicted"/>
<dbReference type="AlphaFoldDB" id="X1B054"/>
<dbReference type="PANTHER" id="PTHR42754:SF1">
    <property type="entry name" value="LIPOPROTEIN"/>
    <property type="match status" value="1"/>
</dbReference>
<name>X1B054_9ZZZZ</name>
<dbReference type="SUPFAM" id="SSF69304">
    <property type="entry name" value="Tricorn protease N-terminal domain"/>
    <property type="match status" value="1"/>
</dbReference>
<protein>
    <recommendedName>
        <fullName evidence="2">Bulb-type lectin domain-containing protein</fullName>
    </recommendedName>
</protein>
<reference evidence="1" key="1">
    <citation type="journal article" date="2014" name="Front. Microbiol.">
        <title>High frequency of phylogenetically diverse reductive dehalogenase-homologous genes in deep subseafloor sedimentary metagenomes.</title>
        <authorList>
            <person name="Kawai M."/>
            <person name="Futagami T."/>
            <person name="Toyoda A."/>
            <person name="Takaki Y."/>
            <person name="Nishi S."/>
            <person name="Hori S."/>
            <person name="Arai W."/>
            <person name="Tsubouchi T."/>
            <person name="Morono Y."/>
            <person name="Uchiyama I."/>
            <person name="Ito T."/>
            <person name="Fujiyama A."/>
            <person name="Inagaki F."/>
            <person name="Takami H."/>
        </authorList>
    </citation>
    <scope>NUCLEOTIDE SEQUENCE</scope>
    <source>
        <strain evidence="1">Expedition CK06-06</strain>
    </source>
</reference>
<dbReference type="EMBL" id="BART01014421">
    <property type="protein sequence ID" value="GAG88340.1"/>
    <property type="molecule type" value="Genomic_DNA"/>
</dbReference>
<sequence>MQQTTDGGYIMTGYGGIGPGGNIAPNIYLIKTDTNGNQEWFNTYDNNISWDMAFSVQQTTDQGYIVAGLISFSPFNSTDIYLIKTDSLGDTLWTRMYGGAGNEYSEEVRLTPDGGYIIVGGTDSYGMGACDVYLIKTDSLGDTLGTKTFSGYADD</sequence>
<feature type="non-terminal residue" evidence="1">
    <location>
        <position position="155"/>
    </location>
</feature>
<gene>
    <name evidence="1" type="ORF">S01H4_28787</name>
</gene>
<organism evidence="1">
    <name type="scientific">marine sediment metagenome</name>
    <dbReference type="NCBI Taxonomy" id="412755"/>
    <lineage>
        <taxon>unclassified sequences</taxon>
        <taxon>metagenomes</taxon>
        <taxon>ecological metagenomes</taxon>
    </lineage>
</organism>
<evidence type="ECO:0008006" key="2">
    <source>
        <dbReference type="Google" id="ProtNLM"/>
    </source>
</evidence>
<comment type="caution">
    <text evidence="1">The sequence shown here is derived from an EMBL/GenBank/DDBJ whole genome shotgun (WGS) entry which is preliminary data.</text>
</comment>
<dbReference type="PANTHER" id="PTHR42754">
    <property type="entry name" value="ENDOGLUCANASE"/>
    <property type="match status" value="1"/>
</dbReference>